<name>A0A6H2H185_9BACL</name>
<dbReference type="EMBL" id="CP051428">
    <property type="protein sequence ID" value="QJC53451.1"/>
    <property type="molecule type" value="Genomic_DNA"/>
</dbReference>
<keyword evidence="9" id="KW-1185">Reference proteome</keyword>
<dbReference type="GO" id="GO:0005886">
    <property type="term" value="C:plasma membrane"/>
    <property type="evidence" value="ECO:0007669"/>
    <property type="project" value="InterPro"/>
</dbReference>
<feature type="transmembrane region" description="Helical" evidence="6">
    <location>
        <begin position="37"/>
        <end position="62"/>
    </location>
</feature>
<feature type="region of interest" description="Disordered" evidence="5">
    <location>
        <begin position="82"/>
        <end position="114"/>
    </location>
</feature>
<sequence length="114" mass="12051">MRTQGLLLSGLVFALLIAIFAVINVDSVQVNFLFAQTSLPLILVILGSALLGGASVGLFGIIRSFKLQKRLKAQQKELDGLRTQDRLETAPALADGPLPASAIEAEPAVRPSAE</sequence>
<dbReference type="InterPro" id="IPR010445">
    <property type="entry name" value="LapA_dom"/>
</dbReference>
<evidence type="ECO:0000256" key="5">
    <source>
        <dbReference type="SAM" id="MobiDB-lite"/>
    </source>
</evidence>
<keyword evidence="2 6" id="KW-0812">Transmembrane</keyword>
<keyword evidence="1" id="KW-1003">Cell membrane</keyword>
<evidence type="ECO:0000256" key="3">
    <source>
        <dbReference type="ARBA" id="ARBA00022989"/>
    </source>
</evidence>
<dbReference type="Pfam" id="PF06305">
    <property type="entry name" value="LapA_dom"/>
    <property type="match status" value="1"/>
</dbReference>
<feature type="domain" description="Lipopolysaccharide assembly protein A" evidence="7">
    <location>
        <begin position="24"/>
        <end position="83"/>
    </location>
</feature>
<dbReference type="PANTHER" id="PTHR41335:SF1">
    <property type="entry name" value="MEMBRANE PROTEIN"/>
    <property type="match status" value="1"/>
</dbReference>
<protein>
    <submittedName>
        <fullName evidence="8">DUF1049 domain-containing protein</fullName>
    </submittedName>
</protein>
<dbReference type="RefSeq" id="WP_168908989.1">
    <property type="nucleotide sequence ID" value="NZ_CP051428.1"/>
</dbReference>
<dbReference type="KEGG" id="palr:HGI30_19030"/>
<keyword evidence="4 6" id="KW-0472">Membrane</keyword>
<keyword evidence="3 6" id="KW-1133">Transmembrane helix</keyword>
<dbReference type="AlphaFoldDB" id="A0A6H2H185"/>
<reference evidence="8 9" key="1">
    <citation type="submission" date="2020-04" db="EMBL/GenBank/DDBJ databases">
        <title>Novel Paenibacillus strain UniB2 isolated from commercial digestive syrup.</title>
        <authorList>
            <person name="Thorat V."/>
            <person name="Kirdat K."/>
            <person name="Tiwarekar B."/>
            <person name="Yadav A."/>
        </authorList>
    </citation>
    <scope>NUCLEOTIDE SEQUENCE [LARGE SCALE GENOMIC DNA]</scope>
    <source>
        <strain evidence="8 9">UniB2</strain>
    </source>
</reference>
<evidence type="ECO:0000256" key="6">
    <source>
        <dbReference type="SAM" id="Phobius"/>
    </source>
</evidence>
<gene>
    <name evidence="8" type="ORF">HGI30_19030</name>
</gene>
<evidence type="ECO:0000313" key="8">
    <source>
        <dbReference type="EMBL" id="QJC53451.1"/>
    </source>
</evidence>
<dbReference type="Proteomes" id="UP000502136">
    <property type="component" value="Chromosome"/>
</dbReference>
<dbReference type="PANTHER" id="PTHR41335">
    <property type="entry name" value="MEMBRANE PROTEIN-RELATED"/>
    <property type="match status" value="1"/>
</dbReference>
<evidence type="ECO:0000256" key="1">
    <source>
        <dbReference type="ARBA" id="ARBA00022475"/>
    </source>
</evidence>
<organism evidence="8 9">
    <name type="scientific">Paenibacillus albicereus</name>
    <dbReference type="NCBI Taxonomy" id="2726185"/>
    <lineage>
        <taxon>Bacteria</taxon>
        <taxon>Bacillati</taxon>
        <taxon>Bacillota</taxon>
        <taxon>Bacilli</taxon>
        <taxon>Bacillales</taxon>
        <taxon>Paenibacillaceae</taxon>
        <taxon>Paenibacillus</taxon>
    </lineage>
</organism>
<proteinExistence type="predicted"/>
<evidence type="ECO:0000256" key="2">
    <source>
        <dbReference type="ARBA" id="ARBA00022692"/>
    </source>
</evidence>
<evidence type="ECO:0000313" key="9">
    <source>
        <dbReference type="Proteomes" id="UP000502136"/>
    </source>
</evidence>
<evidence type="ECO:0000259" key="7">
    <source>
        <dbReference type="Pfam" id="PF06305"/>
    </source>
</evidence>
<evidence type="ECO:0000256" key="4">
    <source>
        <dbReference type="ARBA" id="ARBA00023136"/>
    </source>
</evidence>
<accession>A0A6H2H185</accession>